<dbReference type="AlphaFoldDB" id="A0A650GCP2"/>
<accession>A0A650GCP2</accession>
<reference evidence="2" key="1">
    <citation type="submission" date="2019-06" db="EMBL/GenBank/DDBJ databases">
        <title>Complete mitochondrial genome sequencing of NWB CMS and Normal type.</title>
        <authorList>
            <person name="Zhang L."/>
            <person name="Wang Q."/>
            <person name="Wang Y."/>
        </authorList>
    </citation>
    <scope>NUCLEOTIDE SEQUENCE</scope>
    <source>
        <strain evidence="1">YB-A</strain>
        <strain evidence="2">YB-B</strain>
    </source>
</reference>
<dbReference type="EMBL" id="MN056360">
    <property type="protein sequence ID" value="QGW48413.1"/>
    <property type="molecule type" value="Genomic_DNA"/>
</dbReference>
<evidence type="ECO:0000313" key="1">
    <source>
        <dbReference type="EMBL" id="QGW48413.1"/>
    </source>
</evidence>
<proteinExistence type="predicted"/>
<organism evidence="2">
    <name type="scientific">Raphanus sativus</name>
    <name type="common">Radish</name>
    <name type="synonym">Raphanus raphanistrum var. sativus</name>
    <dbReference type="NCBI Taxonomy" id="3726"/>
    <lineage>
        <taxon>Eukaryota</taxon>
        <taxon>Viridiplantae</taxon>
        <taxon>Streptophyta</taxon>
        <taxon>Embryophyta</taxon>
        <taxon>Tracheophyta</taxon>
        <taxon>Spermatophyta</taxon>
        <taxon>Magnoliopsida</taxon>
        <taxon>eudicotyledons</taxon>
        <taxon>Gunneridae</taxon>
        <taxon>Pentapetalae</taxon>
        <taxon>rosids</taxon>
        <taxon>malvids</taxon>
        <taxon>Brassicales</taxon>
        <taxon>Brassicaceae</taxon>
        <taxon>Brassiceae</taxon>
        <taxon>Raphanus</taxon>
    </lineage>
</organism>
<evidence type="ECO:0000313" key="2">
    <source>
        <dbReference type="EMBL" id="QGW48678.1"/>
    </source>
</evidence>
<sequence>MRSVTALDRYYTSENKGGRDLILRKRLIPCDPYPSLSLETSHFYYPIANQSFLERKGRWKGKRHNQYSKNREKVTKSSVPQLGDLQTNRFYSKI</sequence>
<protein>
    <submittedName>
        <fullName evidence="2">Uncharacterized protein</fullName>
    </submittedName>
</protein>
<gene>
    <name evidence="2" type="primary">orf94e</name>
</gene>
<name>A0A650GCP2_RAPSA</name>
<geneLocation type="mitochondrion" evidence="2"/>
<keyword evidence="2" id="KW-0496">Mitochondrion</keyword>
<dbReference type="EMBL" id="MN056359">
    <property type="protein sequence ID" value="QGW48678.1"/>
    <property type="molecule type" value="Genomic_DNA"/>
</dbReference>